<organism evidence="8 9">
    <name type="scientific">Massilia mucilaginosa</name>
    <dbReference type="NCBI Taxonomy" id="2609282"/>
    <lineage>
        <taxon>Bacteria</taxon>
        <taxon>Pseudomonadati</taxon>
        <taxon>Pseudomonadota</taxon>
        <taxon>Betaproteobacteria</taxon>
        <taxon>Burkholderiales</taxon>
        <taxon>Oxalobacteraceae</taxon>
        <taxon>Telluria group</taxon>
        <taxon>Massilia</taxon>
    </lineage>
</organism>
<dbReference type="Proteomes" id="UP000609726">
    <property type="component" value="Unassembled WGS sequence"/>
</dbReference>
<evidence type="ECO:0000256" key="6">
    <source>
        <dbReference type="PROSITE-ProRule" id="PRU00335"/>
    </source>
</evidence>
<dbReference type="Pfam" id="PF00440">
    <property type="entry name" value="TetR_N"/>
    <property type="match status" value="1"/>
</dbReference>
<feature type="DNA-binding region" description="H-T-H motif" evidence="6">
    <location>
        <begin position="25"/>
        <end position="44"/>
    </location>
</feature>
<comment type="function">
    <text evidence="1">TetR is the repressor of the tetracycline resistance element; its N-terminal region forms a helix-turn-helix structure and binds DNA. Binding of tetracycline to TetR reduces the repressor affinity for the tetracycline resistance gene (tetA) promoter operator sites.</text>
</comment>
<dbReference type="SUPFAM" id="SSF46689">
    <property type="entry name" value="Homeodomain-like"/>
    <property type="match status" value="1"/>
</dbReference>
<dbReference type="PRINTS" id="PR00455">
    <property type="entry name" value="HTHTETR"/>
</dbReference>
<dbReference type="InterPro" id="IPR001647">
    <property type="entry name" value="HTH_TetR"/>
</dbReference>
<protein>
    <submittedName>
        <fullName evidence="8">TetR family transcriptional regulator</fullName>
    </submittedName>
</protein>
<dbReference type="Pfam" id="PF02909">
    <property type="entry name" value="TetR_C_1"/>
    <property type="match status" value="1"/>
</dbReference>
<evidence type="ECO:0000256" key="3">
    <source>
        <dbReference type="ARBA" id="ARBA00023015"/>
    </source>
</evidence>
<dbReference type="InterPro" id="IPR009057">
    <property type="entry name" value="Homeodomain-like_sf"/>
</dbReference>
<evidence type="ECO:0000256" key="5">
    <source>
        <dbReference type="ARBA" id="ARBA00023163"/>
    </source>
</evidence>
<dbReference type="InterPro" id="IPR004111">
    <property type="entry name" value="Repressor_TetR_C"/>
</dbReference>
<keyword evidence="3" id="KW-0805">Transcription regulation</keyword>
<evidence type="ECO:0000256" key="2">
    <source>
        <dbReference type="ARBA" id="ARBA00022491"/>
    </source>
</evidence>
<proteinExistence type="predicted"/>
<name>A0ABX0NYA6_9BURK</name>
<sequence>MGISREAVIATALGLLDEVGLEGLTMRRLADALGIKAASLYWHFANKQVLMDGMADALMADVAPPMAPILADGTGPAIPWRDAVAGTARAVRAALLARRDGARVFAGTYVVTDNVLRVAESMIGPLRGAGAGTRMAGWGAFSILYYVLGFVMEEQALVPSAAAPIDALGRRAPFEELASQRYPHVLAVMEDLFDLDFDARFEAGLDLILTGLEVKIGSGAT</sequence>
<evidence type="ECO:0000313" key="9">
    <source>
        <dbReference type="Proteomes" id="UP000609726"/>
    </source>
</evidence>
<accession>A0ABX0NYA6</accession>
<dbReference type="EMBL" id="WHJH01000037">
    <property type="protein sequence ID" value="NHZ91986.1"/>
    <property type="molecule type" value="Genomic_DNA"/>
</dbReference>
<keyword evidence="9" id="KW-1185">Reference proteome</keyword>
<feature type="domain" description="HTH tetR-type" evidence="7">
    <location>
        <begin position="2"/>
        <end position="62"/>
    </location>
</feature>
<keyword evidence="5" id="KW-0804">Transcription</keyword>
<dbReference type="PANTHER" id="PTHR30055:SF151">
    <property type="entry name" value="TRANSCRIPTIONAL REGULATORY PROTEIN"/>
    <property type="match status" value="1"/>
</dbReference>
<dbReference type="InterPro" id="IPR050109">
    <property type="entry name" value="HTH-type_TetR-like_transc_reg"/>
</dbReference>
<dbReference type="PANTHER" id="PTHR30055">
    <property type="entry name" value="HTH-TYPE TRANSCRIPTIONAL REGULATOR RUTR"/>
    <property type="match status" value="1"/>
</dbReference>
<reference evidence="8 9" key="1">
    <citation type="submission" date="2019-10" db="EMBL/GenBank/DDBJ databases">
        <title>Taxonomy of Antarctic Massilia spp.: description of Massilia rubra sp. nov., Massilia aquatica sp. nov., Massilia mucilaginosa sp. nov., Massilia frigida sp. nov. isolated from streams, lakes and regoliths.</title>
        <authorList>
            <person name="Holochova P."/>
            <person name="Sedlacek I."/>
            <person name="Kralova S."/>
            <person name="Maslanova I."/>
            <person name="Busse H.-J."/>
            <person name="Stankova E."/>
            <person name="Vrbovska V."/>
            <person name="Kovarovic V."/>
            <person name="Bartak M."/>
            <person name="Svec P."/>
            <person name="Pantucek R."/>
        </authorList>
    </citation>
    <scope>NUCLEOTIDE SEQUENCE [LARGE SCALE GENOMIC DNA]</scope>
    <source>
        <strain evidence="8 9">CCM 8733</strain>
    </source>
</reference>
<dbReference type="Gene3D" id="1.10.10.60">
    <property type="entry name" value="Homeodomain-like"/>
    <property type="match status" value="1"/>
</dbReference>
<comment type="caution">
    <text evidence="8">The sequence shown here is derived from an EMBL/GenBank/DDBJ whole genome shotgun (WGS) entry which is preliminary data.</text>
</comment>
<evidence type="ECO:0000313" key="8">
    <source>
        <dbReference type="EMBL" id="NHZ91986.1"/>
    </source>
</evidence>
<dbReference type="Gene3D" id="1.10.357.10">
    <property type="entry name" value="Tetracycline Repressor, domain 2"/>
    <property type="match status" value="1"/>
</dbReference>
<evidence type="ECO:0000256" key="4">
    <source>
        <dbReference type="ARBA" id="ARBA00023125"/>
    </source>
</evidence>
<gene>
    <name evidence="8" type="ORF">F2P45_23700</name>
</gene>
<dbReference type="RefSeq" id="WP_166880513.1">
    <property type="nucleotide sequence ID" value="NZ_WHJH01000037.1"/>
</dbReference>
<keyword evidence="4 6" id="KW-0238">DNA-binding</keyword>
<dbReference type="InterPro" id="IPR036271">
    <property type="entry name" value="Tet_transcr_reg_TetR-rel_C_sf"/>
</dbReference>
<evidence type="ECO:0000256" key="1">
    <source>
        <dbReference type="ARBA" id="ARBA00002856"/>
    </source>
</evidence>
<evidence type="ECO:0000259" key="7">
    <source>
        <dbReference type="PROSITE" id="PS50977"/>
    </source>
</evidence>
<dbReference type="InterPro" id="IPR003012">
    <property type="entry name" value="Tet_transcr_reg_TetR"/>
</dbReference>
<dbReference type="SUPFAM" id="SSF48498">
    <property type="entry name" value="Tetracyclin repressor-like, C-terminal domain"/>
    <property type="match status" value="1"/>
</dbReference>
<dbReference type="PRINTS" id="PR00400">
    <property type="entry name" value="TETREPRESSOR"/>
</dbReference>
<dbReference type="PROSITE" id="PS50977">
    <property type="entry name" value="HTH_TETR_2"/>
    <property type="match status" value="1"/>
</dbReference>
<keyword evidence="2" id="KW-0678">Repressor</keyword>